<protein>
    <submittedName>
        <fullName evidence="2">GIY-YIG catalytic domain-containing protein</fullName>
    </submittedName>
</protein>
<dbReference type="InterPro" id="IPR035901">
    <property type="entry name" value="GIY-YIG_endonuc_sf"/>
</dbReference>
<dbReference type="SUPFAM" id="SSF82771">
    <property type="entry name" value="GIY-YIG endonuclease"/>
    <property type="match status" value="1"/>
</dbReference>
<dbReference type="STRING" id="477690.SAMN05216474_0116"/>
<dbReference type="AlphaFoldDB" id="A0A1I6XDG0"/>
<sequence length="161" mass="18645">MKTTPYQEIIIDWTASEKVNSLNDFKSKFGNVLEQKTDFLYQIYGDHPVYGRNVLLYIGISKQIKGRMNQHLKGIFSYVHNKTISIGQVDEKYRFKLEKLESILIANHKPAFNKEYLHNLDSSAMQVDTQDDGKIIVINNGEYGCLQTSCTNFWWVDAKVD</sequence>
<dbReference type="EMBL" id="FPAS01000001">
    <property type="protein sequence ID" value="SFT36309.1"/>
    <property type="molecule type" value="Genomic_DNA"/>
</dbReference>
<reference evidence="2 3" key="1">
    <citation type="submission" date="2016-10" db="EMBL/GenBank/DDBJ databases">
        <authorList>
            <person name="de Groot N.N."/>
        </authorList>
    </citation>
    <scope>NUCLEOTIDE SEQUENCE [LARGE SCALE GENOMIC DNA]</scope>
    <source>
        <strain evidence="2 3">CGMCC 1.7005</strain>
    </source>
</reference>
<accession>A0A1I6XDG0</accession>
<dbReference type="PROSITE" id="PS50164">
    <property type="entry name" value="GIY_YIG"/>
    <property type="match status" value="1"/>
</dbReference>
<feature type="domain" description="GIY-YIG" evidence="1">
    <location>
        <begin position="36"/>
        <end position="114"/>
    </location>
</feature>
<dbReference type="InterPro" id="IPR000305">
    <property type="entry name" value="GIY-YIG_endonuc"/>
</dbReference>
<dbReference type="OrthoDB" id="1494734at2"/>
<name>A0A1I6XDG0_9FLAO</name>
<evidence type="ECO:0000313" key="2">
    <source>
        <dbReference type="EMBL" id="SFT36309.1"/>
    </source>
</evidence>
<organism evidence="2 3">
    <name type="scientific">Lishizhenia tianjinensis</name>
    <dbReference type="NCBI Taxonomy" id="477690"/>
    <lineage>
        <taxon>Bacteria</taxon>
        <taxon>Pseudomonadati</taxon>
        <taxon>Bacteroidota</taxon>
        <taxon>Flavobacteriia</taxon>
        <taxon>Flavobacteriales</taxon>
        <taxon>Crocinitomicaceae</taxon>
        <taxon>Lishizhenia</taxon>
    </lineage>
</organism>
<proteinExistence type="predicted"/>
<dbReference type="Proteomes" id="UP000236454">
    <property type="component" value="Unassembled WGS sequence"/>
</dbReference>
<keyword evidence="3" id="KW-1185">Reference proteome</keyword>
<dbReference type="CDD" id="cd00719">
    <property type="entry name" value="GIY-YIG_SF"/>
    <property type="match status" value="1"/>
</dbReference>
<evidence type="ECO:0000259" key="1">
    <source>
        <dbReference type="PROSITE" id="PS50164"/>
    </source>
</evidence>
<dbReference type="Pfam" id="PF01541">
    <property type="entry name" value="GIY-YIG"/>
    <property type="match status" value="1"/>
</dbReference>
<gene>
    <name evidence="2" type="ORF">SAMN05216474_0116</name>
</gene>
<dbReference type="RefSeq" id="WP_090245126.1">
    <property type="nucleotide sequence ID" value="NZ_FPAS01000001.1"/>
</dbReference>
<evidence type="ECO:0000313" key="3">
    <source>
        <dbReference type="Proteomes" id="UP000236454"/>
    </source>
</evidence>